<reference evidence="7 8" key="1">
    <citation type="journal article" date="2015" name="Genome Biol. Evol.">
        <title>Phylogenomic analyses indicate that early fungi evolved digesting cell walls of algal ancestors of land plants.</title>
        <authorList>
            <person name="Chang Y."/>
            <person name="Wang S."/>
            <person name="Sekimoto S."/>
            <person name="Aerts A.L."/>
            <person name="Choi C."/>
            <person name="Clum A."/>
            <person name="LaButti K.M."/>
            <person name="Lindquist E.A."/>
            <person name="Yee Ngan C."/>
            <person name="Ohm R.A."/>
            <person name="Salamov A.A."/>
            <person name="Grigoriev I.V."/>
            <person name="Spatafora J.W."/>
            <person name="Berbee M.L."/>
        </authorList>
    </citation>
    <scope>NUCLEOTIDE SEQUENCE [LARGE SCALE GENOMIC DNA]</scope>
    <source>
        <strain evidence="7 8">JEL478</strain>
    </source>
</reference>
<dbReference type="PANTHER" id="PTHR10030">
    <property type="entry name" value="ALPHA-L-FUCOSIDASE"/>
    <property type="match status" value="1"/>
</dbReference>
<dbReference type="AlphaFoldDB" id="A0A139A6P7"/>
<evidence type="ECO:0000256" key="2">
    <source>
        <dbReference type="ARBA" id="ARBA00012662"/>
    </source>
</evidence>
<dbReference type="InterPro" id="IPR017853">
    <property type="entry name" value="GH"/>
</dbReference>
<evidence type="ECO:0000313" key="8">
    <source>
        <dbReference type="Proteomes" id="UP000070544"/>
    </source>
</evidence>
<dbReference type="Proteomes" id="UP000070544">
    <property type="component" value="Unassembled WGS sequence"/>
</dbReference>
<keyword evidence="3" id="KW-0732">Signal</keyword>
<dbReference type="EMBL" id="KQ965788">
    <property type="protein sequence ID" value="KXS12441.1"/>
    <property type="molecule type" value="Genomic_DNA"/>
</dbReference>
<dbReference type="EC" id="3.2.1.51" evidence="2"/>
<dbReference type="GO" id="GO:0006004">
    <property type="term" value="P:fucose metabolic process"/>
    <property type="evidence" value="ECO:0007669"/>
    <property type="project" value="TreeGrafter"/>
</dbReference>
<dbReference type="InterPro" id="IPR057739">
    <property type="entry name" value="Glyco_hydro_29_N"/>
</dbReference>
<gene>
    <name evidence="7" type="ORF">M427DRAFT_34805</name>
</gene>
<dbReference type="SUPFAM" id="SSF51445">
    <property type="entry name" value="(Trans)glycosidases"/>
    <property type="match status" value="1"/>
</dbReference>
<evidence type="ECO:0000256" key="5">
    <source>
        <dbReference type="ARBA" id="ARBA00023295"/>
    </source>
</evidence>
<dbReference type="SMART" id="SM00812">
    <property type="entry name" value="Alpha_L_fucos"/>
    <property type="match status" value="1"/>
</dbReference>
<keyword evidence="8" id="KW-1185">Reference proteome</keyword>
<evidence type="ECO:0000256" key="1">
    <source>
        <dbReference type="ARBA" id="ARBA00007951"/>
    </source>
</evidence>
<organism evidence="7 8">
    <name type="scientific">Gonapodya prolifera (strain JEL478)</name>
    <name type="common">Monoblepharis prolifera</name>
    <dbReference type="NCBI Taxonomy" id="1344416"/>
    <lineage>
        <taxon>Eukaryota</taxon>
        <taxon>Fungi</taxon>
        <taxon>Fungi incertae sedis</taxon>
        <taxon>Chytridiomycota</taxon>
        <taxon>Chytridiomycota incertae sedis</taxon>
        <taxon>Monoblepharidomycetes</taxon>
        <taxon>Monoblepharidales</taxon>
        <taxon>Gonapodyaceae</taxon>
        <taxon>Gonapodya</taxon>
    </lineage>
</organism>
<evidence type="ECO:0000256" key="3">
    <source>
        <dbReference type="ARBA" id="ARBA00022729"/>
    </source>
</evidence>
<evidence type="ECO:0000256" key="4">
    <source>
        <dbReference type="ARBA" id="ARBA00022801"/>
    </source>
</evidence>
<dbReference type="InterPro" id="IPR000933">
    <property type="entry name" value="Glyco_hydro_29"/>
</dbReference>
<evidence type="ECO:0000259" key="6">
    <source>
        <dbReference type="Pfam" id="PF01120"/>
    </source>
</evidence>
<accession>A0A139A6P7</accession>
<dbReference type="GO" id="GO:0016139">
    <property type="term" value="P:glycoside catabolic process"/>
    <property type="evidence" value="ECO:0007669"/>
    <property type="project" value="TreeGrafter"/>
</dbReference>
<dbReference type="Pfam" id="PF01120">
    <property type="entry name" value="Alpha_L_fucos"/>
    <property type="match status" value="1"/>
</dbReference>
<dbReference type="STRING" id="1344416.A0A139A6P7"/>
<feature type="domain" description="Glycoside hydrolase family 29 N-terminal" evidence="6">
    <location>
        <begin position="50"/>
        <end position="362"/>
    </location>
</feature>
<keyword evidence="4 7" id="KW-0378">Hydrolase</keyword>
<dbReference type="Gene3D" id="3.20.20.80">
    <property type="entry name" value="Glycosidases"/>
    <property type="match status" value="1"/>
</dbReference>
<dbReference type="GO" id="GO:0004560">
    <property type="term" value="F:alpha-L-fucosidase activity"/>
    <property type="evidence" value="ECO:0007669"/>
    <property type="project" value="UniProtKB-EC"/>
</dbReference>
<protein>
    <recommendedName>
        <fullName evidence="2">alpha-L-fucosidase</fullName>
        <ecNumber evidence="2">3.2.1.51</ecNumber>
    </recommendedName>
</protein>
<comment type="similarity">
    <text evidence="1">Belongs to the glycosyl hydrolase 29 family.</text>
</comment>
<evidence type="ECO:0000313" key="7">
    <source>
        <dbReference type="EMBL" id="KXS12441.1"/>
    </source>
</evidence>
<name>A0A139A6P7_GONPJ</name>
<proteinExistence type="inferred from homology"/>
<dbReference type="PANTHER" id="PTHR10030:SF37">
    <property type="entry name" value="ALPHA-L-FUCOSIDASE-RELATED"/>
    <property type="match status" value="1"/>
</dbReference>
<dbReference type="OrthoDB" id="2158703at2759"/>
<keyword evidence="5" id="KW-0326">Glycosidase</keyword>
<sequence>MLSPFSTISFVALLGLFTATLSHFSLLDLPMLSSNAARHQPDLDAPIPADRPVDPWFDDAKIGIIVHWGLYSVPGWAPPSGKFGSNPDWKDWFLTAAAPANNPYAEWYLWSQTLPDSLTSKHHAATYGPDADYYETFAPIFANETRSWDGSVWEKWFRWSGARYVVVTTKHHDGYTLFPPSSPHPQLPPHLSHPPNDLISRLMKAFRNPRTPVPHHQRLKVGLYYSGGFDWSFEMGRDVNTWGPLPPKSAEYASWADEHVRELVNRYKPDVLWGDITYPSSPPSAFVPRLLNDYFRKVPHGLVNDRWFMQLDLASAAPRLSNDETYEGDFITPEYTRYRTIPSRKWETCHGVGFSFGYNRMEDGDITGSQGRRELAISAGAEIEGFASVAFNQWGGSIRDKGVPKEPRGEH</sequence>